<dbReference type="RefSeq" id="WP_094995884.1">
    <property type="nucleotide sequence ID" value="NZ_BMJL01000001.1"/>
</dbReference>
<protein>
    <submittedName>
        <fullName evidence="1">GNAT family N-acetyltransferase</fullName>
    </submittedName>
</protein>
<organism evidence="1 2">
    <name type="scientific">Maribacter cobaltidurans</name>
    <dbReference type="NCBI Taxonomy" id="1178778"/>
    <lineage>
        <taxon>Bacteria</taxon>
        <taxon>Pseudomonadati</taxon>
        <taxon>Bacteroidota</taxon>
        <taxon>Flavobacteriia</taxon>
        <taxon>Flavobacteriales</taxon>
        <taxon>Flavobacteriaceae</taxon>
        <taxon>Maribacter</taxon>
    </lineage>
</organism>
<dbReference type="GO" id="GO:0016747">
    <property type="term" value="F:acyltransferase activity, transferring groups other than amino-acyl groups"/>
    <property type="evidence" value="ECO:0007669"/>
    <property type="project" value="InterPro"/>
</dbReference>
<dbReference type="InterPro" id="IPR016181">
    <property type="entry name" value="Acyl_CoA_acyltransferase"/>
</dbReference>
<sequence length="172" mass="20047">MNYSMEGEETERLIFKKLTMAYFEDWLPFHQEPKSSEFWTGLPKNPKVACTEQFQRIFERYEKGLGGMHALIEIKTKKLVGICGLLVQIVDDIEELEIGYSILPEYWGKGYASEAAEKCKATAFKNQWANHLISIIHIDNEPSKKVAIKNGMHIEKRTLYKENPVFIFRIDR</sequence>
<dbReference type="InterPro" id="IPR051531">
    <property type="entry name" value="N-acetyltransferase"/>
</dbReference>
<reference evidence="1 2" key="1">
    <citation type="submission" date="2017-08" db="EMBL/GenBank/DDBJ databases">
        <title>The complete genome sequence of Maribacter sp. B1, isolated from deep-sea sediment.</title>
        <authorList>
            <person name="Wu Y.-H."/>
            <person name="Cheng H."/>
            <person name="Xu X.-W."/>
        </authorList>
    </citation>
    <scope>NUCLEOTIDE SEQUENCE [LARGE SCALE GENOMIC DNA]</scope>
    <source>
        <strain evidence="1 2">B1</strain>
    </source>
</reference>
<dbReference type="PANTHER" id="PTHR43792:SF1">
    <property type="entry name" value="N-ACETYLTRANSFERASE DOMAIN-CONTAINING PROTEIN"/>
    <property type="match status" value="1"/>
</dbReference>
<dbReference type="Proteomes" id="UP000215244">
    <property type="component" value="Chromosome"/>
</dbReference>
<dbReference type="KEGG" id="marb:CJ263_02875"/>
<dbReference type="PANTHER" id="PTHR43792">
    <property type="entry name" value="GNAT FAMILY, PUTATIVE (AFU_ORTHOLOGUE AFUA_3G00765)-RELATED-RELATED"/>
    <property type="match status" value="1"/>
</dbReference>
<evidence type="ECO:0000313" key="2">
    <source>
        <dbReference type="Proteomes" id="UP000215244"/>
    </source>
</evidence>
<dbReference type="Pfam" id="PF13302">
    <property type="entry name" value="Acetyltransf_3"/>
    <property type="match status" value="1"/>
</dbReference>
<accession>A0A223V1M2</accession>
<dbReference type="SUPFAM" id="SSF55729">
    <property type="entry name" value="Acyl-CoA N-acyltransferases (Nat)"/>
    <property type="match status" value="1"/>
</dbReference>
<dbReference type="InterPro" id="IPR000182">
    <property type="entry name" value="GNAT_dom"/>
</dbReference>
<dbReference type="OrthoDB" id="9788916at2"/>
<gene>
    <name evidence="1" type="ORF">CJ263_02875</name>
</gene>
<name>A0A223V1M2_9FLAO</name>
<keyword evidence="2" id="KW-1185">Reference proteome</keyword>
<dbReference type="EMBL" id="CP022957">
    <property type="protein sequence ID" value="ASV29251.1"/>
    <property type="molecule type" value="Genomic_DNA"/>
</dbReference>
<evidence type="ECO:0000313" key="1">
    <source>
        <dbReference type="EMBL" id="ASV29251.1"/>
    </source>
</evidence>
<keyword evidence="1" id="KW-0808">Transferase</keyword>
<dbReference type="Gene3D" id="3.40.630.30">
    <property type="match status" value="1"/>
</dbReference>
<dbReference type="PROSITE" id="PS51186">
    <property type="entry name" value="GNAT"/>
    <property type="match status" value="1"/>
</dbReference>
<proteinExistence type="predicted"/>
<dbReference type="AlphaFoldDB" id="A0A223V1M2"/>